<evidence type="ECO:0000313" key="3">
    <source>
        <dbReference type="Proteomes" id="UP001284771"/>
    </source>
</evidence>
<dbReference type="Proteomes" id="UP001284771">
    <property type="component" value="Unassembled WGS sequence"/>
</dbReference>
<comment type="caution">
    <text evidence="2">The sequence shown here is derived from an EMBL/GenBank/DDBJ whole genome shotgun (WGS) entry which is preliminary data.</text>
</comment>
<accession>A0ABU4J249</accession>
<evidence type="ECO:0000313" key="2">
    <source>
        <dbReference type="EMBL" id="MDW8515066.1"/>
    </source>
</evidence>
<dbReference type="InterPro" id="IPR041657">
    <property type="entry name" value="HTH_17"/>
</dbReference>
<gene>
    <name evidence="2" type="ORF">RIB56_02895</name>
</gene>
<feature type="domain" description="Helix-turn-helix" evidence="1">
    <location>
        <begin position="11"/>
        <end position="59"/>
    </location>
</feature>
<organism evidence="2 3">
    <name type="scientific">Priestia flexa</name>
    <dbReference type="NCBI Taxonomy" id="86664"/>
    <lineage>
        <taxon>Bacteria</taxon>
        <taxon>Bacillati</taxon>
        <taxon>Bacillota</taxon>
        <taxon>Bacilli</taxon>
        <taxon>Bacillales</taxon>
        <taxon>Bacillaceae</taxon>
        <taxon>Priestia</taxon>
    </lineage>
</organism>
<dbReference type="EMBL" id="JAWUZT010000005">
    <property type="protein sequence ID" value="MDW8515066.1"/>
    <property type="molecule type" value="Genomic_DNA"/>
</dbReference>
<name>A0ABU4J249_9BACI</name>
<keyword evidence="3" id="KW-1185">Reference proteome</keyword>
<proteinExistence type="predicted"/>
<dbReference type="RefSeq" id="WP_318757163.1">
    <property type="nucleotide sequence ID" value="NZ_JAWUZT010000005.1"/>
</dbReference>
<sequence>MKYEEQFPYILTAKHVQEILGVGKEKAYELMDGSTFPIIRIGRHKKVQREAFFRWIESHEKGAV</sequence>
<reference evidence="3" key="1">
    <citation type="submission" date="2023-07" db="EMBL/GenBank/DDBJ databases">
        <title>Draft genomic sequences of Priestia flexa CCM isolated from the soil of an abandoned mine contaminated by free cyanide in the high Andean zone of Tacna, Peru.</title>
        <authorList>
            <person name="Caceda Quiroz C.J."/>
            <person name="Maraza Chooque G.J."/>
            <person name="Fora Quispe G.L."/>
            <person name="Carpio Mamani M."/>
        </authorList>
    </citation>
    <scope>NUCLEOTIDE SEQUENCE [LARGE SCALE GENOMIC DNA]</scope>
    <source>
        <strain evidence="3">CCM</strain>
    </source>
</reference>
<evidence type="ECO:0000259" key="1">
    <source>
        <dbReference type="Pfam" id="PF12728"/>
    </source>
</evidence>
<dbReference type="Pfam" id="PF12728">
    <property type="entry name" value="HTH_17"/>
    <property type="match status" value="1"/>
</dbReference>
<protein>
    <submittedName>
        <fullName evidence="2">Helix-turn-helix domain-containing protein</fullName>
    </submittedName>
</protein>